<dbReference type="AlphaFoldDB" id="N1ZJN8"/>
<keyword evidence="3" id="KW-1185">Reference proteome</keyword>
<dbReference type="STRING" id="1235802.C823_06290"/>
<accession>N1ZJN8</accession>
<dbReference type="InterPro" id="IPR006842">
    <property type="entry name" value="Transposase_31"/>
</dbReference>
<comment type="caution">
    <text evidence="2">The sequence shown here is derived from an EMBL/GenBank/DDBJ whole genome shotgun (WGS) entry which is preliminary data.</text>
</comment>
<dbReference type="EMBL" id="AQFT01000248">
    <property type="protein sequence ID" value="EMZ16061.1"/>
    <property type="molecule type" value="Genomic_DNA"/>
</dbReference>
<proteinExistence type="predicted"/>
<dbReference type="OrthoDB" id="2066427at2"/>
<gene>
    <name evidence="2" type="ORF">C823_06290</name>
</gene>
<dbReference type="HOGENOM" id="CLU_825161_0_0_9"/>
<feature type="non-terminal residue" evidence="2">
    <location>
        <position position="1"/>
    </location>
</feature>
<dbReference type="PATRIC" id="fig|1235802.3.peg.6659"/>
<reference evidence="2 3" key="1">
    <citation type="journal article" date="2014" name="Genome Announc.">
        <title>Draft genome sequences of the altered schaedler flora, a defined bacterial community from gnotobiotic mice.</title>
        <authorList>
            <person name="Wannemuehler M.J."/>
            <person name="Overstreet A.M."/>
            <person name="Ward D.V."/>
            <person name="Phillips G.J."/>
        </authorList>
    </citation>
    <scope>NUCLEOTIDE SEQUENCE [LARGE SCALE GENOMIC DNA]</scope>
    <source>
        <strain evidence="2 3">ASF492</strain>
    </source>
</reference>
<evidence type="ECO:0000313" key="2">
    <source>
        <dbReference type="EMBL" id="EMZ16061.1"/>
    </source>
</evidence>
<dbReference type="Proteomes" id="UP000012589">
    <property type="component" value="Unassembled WGS sequence"/>
</dbReference>
<protein>
    <recommendedName>
        <fullName evidence="1">Transposase (putative) YhgA-like domain-containing protein</fullName>
    </recommendedName>
</protein>
<evidence type="ECO:0000259" key="1">
    <source>
        <dbReference type="Pfam" id="PF04754"/>
    </source>
</evidence>
<name>N1ZJN8_9FIRM</name>
<dbReference type="eggNOG" id="COG5464">
    <property type="taxonomic scope" value="Bacteria"/>
</dbReference>
<sequence>DIVLKNFWRDNARFADLFNGTLFHGDQILTPHMLLESDTDVSSVLKFNSYAETLRHIPDVVKKSAYGIDFVILSLENQMKVHYAMPLRHMAGDALIYMKEYSDTVRKNKKDRLLHTAPEILSGLRKEDRLHAVISLCVYYGESDWDGPCSLLDMIHTECIPAQLKSYVNDYRMHLVQINDSDVYRFQNTEVEDFFTIMRSIYRRDYHTIEEVYGTNEISAELGLAIGVAAKSGILIRKALKTNDNGGVMNMCTALKELMNEGIEQGKREGIEQGKREGIEQGKREGIEQGKREGLIEGIIKTYREFGLPQGTAVEKIQTEYGLTLAEAQKQVAMYY</sequence>
<organism evidence="2 3">
    <name type="scientific">Eubacterium plexicaudatum ASF492</name>
    <dbReference type="NCBI Taxonomy" id="1235802"/>
    <lineage>
        <taxon>Bacteria</taxon>
        <taxon>Bacillati</taxon>
        <taxon>Bacillota</taxon>
        <taxon>Clostridia</taxon>
        <taxon>Eubacteriales</taxon>
        <taxon>Eubacteriaceae</taxon>
        <taxon>Eubacterium</taxon>
    </lineage>
</organism>
<dbReference type="Pfam" id="PF04754">
    <property type="entry name" value="Transposase_31"/>
    <property type="match status" value="1"/>
</dbReference>
<feature type="domain" description="Transposase (putative) YhgA-like" evidence="1">
    <location>
        <begin position="112"/>
        <end position="209"/>
    </location>
</feature>
<evidence type="ECO:0000313" key="3">
    <source>
        <dbReference type="Proteomes" id="UP000012589"/>
    </source>
</evidence>